<dbReference type="AlphaFoldDB" id="A0A2U1M172"/>
<accession>A0A2U1M172</accession>
<protein>
    <submittedName>
        <fullName evidence="1">Uncharacterized protein</fullName>
    </submittedName>
</protein>
<evidence type="ECO:0000313" key="2">
    <source>
        <dbReference type="Proteomes" id="UP000245207"/>
    </source>
</evidence>
<organism evidence="1 2">
    <name type="scientific">Artemisia annua</name>
    <name type="common">Sweet wormwood</name>
    <dbReference type="NCBI Taxonomy" id="35608"/>
    <lineage>
        <taxon>Eukaryota</taxon>
        <taxon>Viridiplantae</taxon>
        <taxon>Streptophyta</taxon>
        <taxon>Embryophyta</taxon>
        <taxon>Tracheophyta</taxon>
        <taxon>Spermatophyta</taxon>
        <taxon>Magnoliopsida</taxon>
        <taxon>eudicotyledons</taxon>
        <taxon>Gunneridae</taxon>
        <taxon>Pentapetalae</taxon>
        <taxon>asterids</taxon>
        <taxon>campanulids</taxon>
        <taxon>Asterales</taxon>
        <taxon>Asteraceae</taxon>
        <taxon>Asteroideae</taxon>
        <taxon>Anthemideae</taxon>
        <taxon>Artemisiinae</taxon>
        <taxon>Artemisia</taxon>
    </lineage>
</organism>
<proteinExistence type="predicted"/>
<reference evidence="1 2" key="1">
    <citation type="journal article" date="2018" name="Mol. Plant">
        <title>The genome of Artemisia annua provides insight into the evolution of Asteraceae family and artemisinin biosynthesis.</title>
        <authorList>
            <person name="Shen Q."/>
            <person name="Zhang L."/>
            <person name="Liao Z."/>
            <person name="Wang S."/>
            <person name="Yan T."/>
            <person name="Shi P."/>
            <person name="Liu M."/>
            <person name="Fu X."/>
            <person name="Pan Q."/>
            <person name="Wang Y."/>
            <person name="Lv Z."/>
            <person name="Lu X."/>
            <person name="Zhang F."/>
            <person name="Jiang W."/>
            <person name="Ma Y."/>
            <person name="Chen M."/>
            <person name="Hao X."/>
            <person name="Li L."/>
            <person name="Tang Y."/>
            <person name="Lv G."/>
            <person name="Zhou Y."/>
            <person name="Sun X."/>
            <person name="Brodelius P.E."/>
            <person name="Rose J.K.C."/>
            <person name="Tang K."/>
        </authorList>
    </citation>
    <scope>NUCLEOTIDE SEQUENCE [LARGE SCALE GENOMIC DNA]</scope>
    <source>
        <strain evidence="2">cv. Huhao1</strain>
        <tissue evidence="1">Leaf</tissue>
    </source>
</reference>
<keyword evidence="2" id="KW-1185">Reference proteome</keyword>
<gene>
    <name evidence="1" type="ORF">CTI12_AA431420</name>
</gene>
<dbReference type="EMBL" id="PKPP01006900">
    <property type="protein sequence ID" value="PWA54991.1"/>
    <property type="molecule type" value="Genomic_DNA"/>
</dbReference>
<evidence type="ECO:0000313" key="1">
    <source>
        <dbReference type="EMBL" id="PWA54991.1"/>
    </source>
</evidence>
<dbReference type="Proteomes" id="UP000245207">
    <property type="component" value="Unassembled WGS sequence"/>
</dbReference>
<sequence length="107" mass="11501">MAISTGHMEPSVRYVPDDVDVTANSTKIVNKGGKMDWSVNCHIVLTGLYGLVQDLATRKKVKGLGKKKAGLYHLVNVPLDEVDNVFTSLVTTTLGKIALSTASSSFH</sequence>
<comment type="caution">
    <text evidence="1">The sequence shown here is derived from an EMBL/GenBank/DDBJ whole genome shotgun (WGS) entry which is preliminary data.</text>
</comment>
<name>A0A2U1M172_ARTAN</name>